<dbReference type="FunFam" id="1.10.472.80:FF:000022">
    <property type="entry name" value="TBC1 domain family, member 31"/>
    <property type="match status" value="1"/>
</dbReference>
<feature type="domain" description="Rab-GAP TBC" evidence="14">
    <location>
        <begin position="458"/>
        <end position="633"/>
    </location>
</feature>
<dbReference type="GO" id="GO:0060090">
    <property type="term" value="F:molecular adaptor activity"/>
    <property type="evidence" value="ECO:0007669"/>
    <property type="project" value="UniProtKB-ARBA"/>
</dbReference>
<dbReference type="EMBL" id="CAJOBF010000012">
    <property type="protein sequence ID" value="CAF3722843.1"/>
    <property type="molecule type" value="Genomic_DNA"/>
</dbReference>
<protein>
    <recommendedName>
        <fullName evidence="3">TBC1 domain family member 31</fullName>
    </recommendedName>
</protein>
<reference evidence="15" key="1">
    <citation type="submission" date="2021-02" db="EMBL/GenBank/DDBJ databases">
        <authorList>
            <person name="Nowell W R."/>
        </authorList>
    </citation>
    <scope>NUCLEOTIDE SEQUENCE</scope>
</reference>
<accession>A0A818W9W5</accession>
<evidence type="ECO:0000256" key="3">
    <source>
        <dbReference type="ARBA" id="ARBA00014199"/>
    </source>
</evidence>
<organism evidence="15 16">
    <name type="scientific">Rotaria magnacalcarata</name>
    <dbReference type="NCBI Taxonomy" id="392030"/>
    <lineage>
        <taxon>Eukaryota</taxon>
        <taxon>Metazoa</taxon>
        <taxon>Spiralia</taxon>
        <taxon>Gnathifera</taxon>
        <taxon>Rotifera</taxon>
        <taxon>Eurotatoria</taxon>
        <taxon>Bdelloidea</taxon>
        <taxon>Philodinida</taxon>
        <taxon>Philodinidae</taxon>
        <taxon>Rotaria</taxon>
    </lineage>
</organism>
<keyword evidence="4" id="KW-0963">Cytoplasm</keyword>
<evidence type="ECO:0000256" key="5">
    <source>
        <dbReference type="ARBA" id="ARBA00022574"/>
    </source>
</evidence>
<dbReference type="GO" id="GO:0034451">
    <property type="term" value="C:centriolar satellite"/>
    <property type="evidence" value="ECO:0007669"/>
    <property type="project" value="UniProtKB-SubCell"/>
</dbReference>
<comment type="subcellular location">
    <subcellularLocation>
        <location evidence="1">Cytoplasm</location>
        <location evidence="1">Cytoskeleton</location>
        <location evidence="1">Cilium basal body</location>
    </subcellularLocation>
    <subcellularLocation>
        <location evidence="2">Cytoplasm</location>
        <location evidence="2">Cytoskeleton</location>
        <location evidence="2">Microtubule organizing center</location>
        <location evidence="2">Centrosome</location>
        <location evidence="2">Centriolar satellite</location>
    </subcellularLocation>
</comment>
<gene>
    <name evidence="15" type="ORF">UXM345_LOCUS317</name>
</gene>
<dbReference type="InterPro" id="IPR001680">
    <property type="entry name" value="WD40_rpt"/>
</dbReference>
<dbReference type="PANTHER" id="PTHR19853:SF1">
    <property type="entry name" value="TBC1 DOMAIN FAMILY MEMBER 31"/>
    <property type="match status" value="1"/>
</dbReference>
<comment type="function">
    <text evidence="11">Molecular adapter which is involved in cilium biogenesis. Part of a functional complex including OFD1 a centriolar protein involved in cilium assembly. Could regulate the cAMP-dependent phosphorylation of OFD1, and its subsequent ubiquitination by PJA2 which ultimately leads to its proteasomal degradation.</text>
</comment>
<evidence type="ECO:0000256" key="12">
    <source>
        <dbReference type="SAM" id="Coils"/>
    </source>
</evidence>
<dbReference type="SUPFAM" id="SSF50978">
    <property type="entry name" value="WD40 repeat-like"/>
    <property type="match status" value="1"/>
</dbReference>
<dbReference type="PROSITE" id="PS50086">
    <property type="entry name" value="TBC_RABGAP"/>
    <property type="match status" value="1"/>
</dbReference>
<keyword evidence="5" id="KW-0853">WD repeat</keyword>
<evidence type="ECO:0000256" key="1">
    <source>
        <dbReference type="ARBA" id="ARBA00004120"/>
    </source>
</evidence>
<dbReference type="Gene3D" id="2.130.10.10">
    <property type="entry name" value="YVTN repeat-like/Quinoprotein amine dehydrogenase"/>
    <property type="match status" value="2"/>
</dbReference>
<keyword evidence="7" id="KW-0970">Cilium biogenesis/degradation</keyword>
<keyword evidence="6" id="KW-0677">Repeat</keyword>
<dbReference type="InterPro" id="IPR015943">
    <property type="entry name" value="WD40/YVTN_repeat-like_dom_sf"/>
</dbReference>
<dbReference type="Gene3D" id="1.10.472.80">
    <property type="entry name" value="Ypt/Rab-GAP domain of gyp1p, domain 3"/>
    <property type="match status" value="1"/>
</dbReference>
<evidence type="ECO:0000313" key="15">
    <source>
        <dbReference type="EMBL" id="CAF3722843.1"/>
    </source>
</evidence>
<evidence type="ECO:0000256" key="6">
    <source>
        <dbReference type="ARBA" id="ARBA00022737"/>
    </source>
</evidence>
<sequence length="1421" mass="162469">MHNTLELHGKESGQIWHRKGAGKHGLLVTVLHSIFNVADVPLKTVHFLQAGFDRNGERLLAVDQRGNVYVFDLIRNKFELVHRTGTSCTAVAFNLRNPSEFLIGMPDFTVKCFDADKKEFVAWLKGHTTPVKEISVDSNGDFCITTSAEIAFLWELKTFERKRKLTITNKNDVCLYRAFFCPVSNYILTCFRDDSILVWDARNLEFKYQLAVPEKNPPFYRAFAVTNDGGILVCGGKSSYLQIWNLETHKLMKIIELPKVIKEIKEMAFLSESFDGGSHKIIAMLCQDGILRFADIETCRDLFQIGHENDLIHHFLLSSNGKFCSCTLVSGQLHIYDLASTWKELNRAPSPIVRTLRSNDDCHNDTNSQITCSKGSTTARSSKSGATSSTNTITTNKLAIKKRSHSASDRLQLKQHYATRISDKTSISSSIVDQSAFRNLPEGLNFKKLYKILRFYGEYPSKYRAFIWRCLLRLPENHAAYAALVEKGGHSTFAKLQEQYPLKSRKLLRIMQRVLSALAHWSSIFGETDFLPLLSFPFIKLFENNQLICFEVIATVVFNWCQLWFMYFPNPPVNVLGMIENLLTHHDHTLLAHFVRYKVTSQIYAWSLLETFFSEIFNRDEWLCLFDHIFSNHPSFILYIVTSYCINNRSALLRVTELDDFKYFFHHRNPISVQTILTEAYRLSEVTPVDIDPKRMIESFQPLTRAQYPVFNKYPKFIVDYQIQEKEKLRQEEMTYIRQRELNVEMYRERQQRRHEEESWLRQQQLLIEAEEKRRKLLLEEDTRVKEQKTKLQTLNQEIKVREMQLLDVARRKMLHQQHLLKEAELHRLDDAIRKKADERKDTLETGIKSAELKTLELETQTKILENQMLRLQTSKPFNKGAFDLDDLNDDQNLKATTKKIVTDAKHTHHFPNEISMDNENIALRFEMKDEDAKDDMTEVWKQLRDAKAKELEVKKQLNDMYQQKNALNSHDTNQLVQVMTSNKLAITDTEKPIQSKAKAQIVNDDVNTESYHTSEVIRGMNQPTHVRCINTPNGSIGGDSSTSSALNLDRGRGELDNDIRKLLNNIRERRAQIVHENSQSAPFMLTSITDAFEKDIIIPVSLKTRGVPLIGKNVRWSNGIVPYEIVPGYAAEQEAGILHRIRKLESSTAINNTRCAQFRPKISSDVYYITIVNDIGSSSMVIGQNGGSAGKMILVVTTYSPNVTGPYSVAESGSATVTFLRTSGTVTQTPTTTSTTSTTTTSTTITSTTTIDETECLSPSQSPENSFLQPSPTKLTITKTYSNKEKFMLIFNGYNLQFLNFNRKKTINVGDVQTEVRPPQSPPLHQQQQLATTTTAARGSGFRNITNVFFPSNLTTQTCSVNSFWTIWFNLGKPNRTTGGDYEDMSIILAQNQTSMYHLPFGLEAQLTNYLSGMASSVVL</sequence>
<feature type="coiled-coil region" evidence="12">
    <location>
        <begin position="761"/>
        <end position="805"/>
    </location>
</feature>
<dbReference type="InterPro" id="IPR000195">
    <property type="entry name" value="Rab-GAP-TBC_dom"/>
</dbReference>
<evidence type="ECO:0000259" key="14">
    <source>
        <dbReference type="PROSITE" id="PS50086"/>
    </source>
</evidence>
<dbReference type="GO" id="GO:0060271">
    <property type="term" value="P:cilium assembly"/>
    <property type="evidence" value="ECO:0007669"/>
    <property type="project" value="UniProtKB-ARBA"/>
</dbReference>
<dbReference type="SUPFAM" id="SSF47923">
    <property type="entry name" value="Ypt/Rab-GAP domain of gyp1p"/>
    <property type="match status" value="1"/>
</dbReference>
<feature type="coiled-coil region" evidence="12">
    <location>
        <begin position="834"/>
        <end position="868"/>
    </location>
</feature>
<evidence type="ECO:0000256" key="2">
    <source>
        <dbReference type="ARBA" id="ARBA00004607"/>
    </source>
</evidence>
<keyword evidence="9" id="KW-0206">Cytoskeleton</keyword>
<dbReference type="InterPro" id="IPR051570">
    <property type="entry name" value="TBC1_cilium_biogenesis"/>
</dbReference>
<keyword evidence="8 12" id="KW-0175">Coiled coil</keyword>
<evidence type="ECO:0000256" key="10">
    <source>
        <dbReference type="ARBA" id="ARBA00023273"/>
    </source>
</evidence>
<dbReference type="Proteomes" id="UP000663842">
    <property type="component" value="Unassembled WGS sequence"/>
</dbReference>
<dbReference type="GO" id="GO:0036064">
    <property type="term" value="C:ciliary basal body"/>
    <property type="evidence" value="ECO:0007669"/>
    <property type="project" value="TreeGrafter"/>
</dbReference>
<keyword evidence="10" id="KW-0966">Cell projection</keyword>
<dbReference type="Pfam" id="PF23436">
    <property type="entry name" value="RabGap-TBC_2"/>
    <property type="match status" value="1"/>
</dbReference>
<evidence type="ECO:0000313" key="16">
    <source>
        <dbReference type="Proteomes" id="UP000663842"/>
    </source>
</evidence>
<proteinExistence type="predicted"/>
<evidence type="ECO:0000256" key="7">
    <source>
        <dbReference type="ARBA" id="ARBA00022794"/>
    </source>
</evidence>
<comment type="caution">
    <text evidence="15">The sequence shown here is derived from an EMBL/GenBank/DDBJ whole genome shotgun (WGS) entry which is preliminary data.</text>
</comment>
<evidence type="ECO:0000256" key="8">
    <source>
        <dbReference type="ARBA" id="ARBA00023054"/>
    </source>
</evidence>
<dbReference type="PANTHER" id="PTHR19853">
    <property type="entry name" value="WD REPEAT CONTAINING PROTEIN 3 WDR3"/>
    <property type="match status" value="1"/>
</dbReference>
<name>A0A818W9W5_9BILA</name>
<evidence type="ECO:0000256" key="9">
    <source>
        <dbReference type="ARBA" id="ARBA00023212"/>
    </source>
</evidence>
<dbReference type="InterPro" id="IPR036322">
    <property type="entry name" value="WD40_repeat_dom_sf"/>
</dbReference>
<dbReference type="InterPro" id="IPR035969">
    <property type="entry name" value="Rab-GAP_TBC_sf"/>
</dbReference>
<evidence type="ECO:0000256" key="11">
    <source>
        <dbReference type="ARBA" id="ARBA00034464"/>
    </source>
</evidence>
<evidence type="ECO:0000256" key="13">
    <source>
        <dbReference type="SAM" id="MobiDB-lite"/>
    </source>
</evidence>
<feature type="region of interest" description="Disordered" evidence="13">
    <location>
        <begin position="1227"/>
        <end position="1247"/>
    </location>
</feature>
<evidence type="ECO:0000256" key="4">
    <source>
        <dbReference type="ARBA" id="ARBA00022490"/>
    </source>
</evidence>
<dbReference type="SMART" id="SM00320">
    <property type="entry name" value="WD40"/>
    <property type="match status" value="5"/>
</dbReference>